<keyword evidence="5" id="KW-0326">Glycosidase</keyword>
<dbReference type="Gene3D" id="3.40.470.10">
    <property type="entry name" value="Uracil-DNA glycosylase-like domain"/>
    <property type="match status" value="1"/>
</dbReference>
<dbReference type="Proteomes" id="UP000248168">
    <property type="component" value="Unassembled WGS sequence"/>
</dbReference>
<reference evidence="6" key="1">
    <citation type="submission" date="2018-04" db="EMBL/GenBank/DDBJ databases">
        <authorList>
            <person name="Lucker S."/>
            <person name="Sakoula D."/>
        </authorList>
    </citation>
    <scope>NUCLEOTIDE SEQUENCE [LARGE SCALE GENOMIC DNA]</scope>
</reference>
<evidence type="ECO:0000256" key="1">
    <source>
        <dbReference type="ARBA" id="ARBA00022763"/>
    </source>
</evidence>
<dbReference type="OrthoDB" id="9799921at2"/>
<feature type="domain" description="Uracil-DNA glycosylase-like" evidence="4">
    <location>
        <begin position="8"/>
        <end position="171"/>
    </location>
</feature>
<accession>A0A330L2W0</accession>
<name>A0A330L2W0_9BACT</name>
<dbReference type="SMART" id="SM00987">
    <property type="entry name" value="UreE_C"/>
    <property type="match status" value="1"/>
</dbReference>
<gene>
    <name evidence="5" type="primary">mug</name>
    <name evidence="5" type="ORF">NITLEN_11156</name>
</gene>
<dbReference type="GO" id="GO:0008263">
    <property type="term" value="F:pyrimidine-specific mismatch base pair DNA N-glycosylase activity"/>
    <property type="evidence" value="ECO:0007669"/>
    <property type="project" value="TreeGrafter"/>
</dbReference>
<dbReference type="EMBL" id="OUNR01000001">
    <property type="protein sequence ID" value="SPP64070.1"/>
    <property type="molecule type" value="Genomic_DNA"/>
</dbReference>
<dbReference type="InterPro" id="IPR036895">
    <property type="entry name" value="Uracil-DNA_glycosylase-like_sf"/>
</dbReference>
<dbReference type="Pfam" id="PF03167">
    <property type="entry name" value="UDG"/>
    <property type="match status" value="1"/>
</dbReference>
<organism evidence="5 6">
    <name type="scientific">Nitrospira lenta</name>
    <dbReference type="NCBI Taxonomy" id="1436998"/>
    <lineage>
        <taxon>Bacteria</taxon>
        <taxon>Pseudomonadati</taxon>
        <taxon>Nitrospirota</taxon>
        <taxon>Nitrospiria</taxon>
        <taxon>Nitrospirales</taxon>
        <taxon>Nitrospiraceae</taxon>
        <taxon>Nitrospira</taxon>
    </lineage>
</organism>
<evidence type="ECO:0000313" key="5">
    <source>
        <dbReference type="EMBL" id="SPP64070.1"/>
    </source>
</evidence>
<dbReference type="GO" id="GO:0006285">
    <property type="term" value="P:base-excision repair, AP site formation"/>
    <property type="evidence" value="ECO:0007669"/>
    <property type="project" value="InterPro"/>
</dbReference>
<keyword evidence="3" id="KW-0234">DNA repair</keyword>
<dbReference type="FunCoup" id="A0A330L2W0">
    <property type="interactions" value="28"/>
</dbReference>
<dbReference type="PANTHER" id="PTHR12159:SF9">
    <property type="entry name" value="G_T MISMATCH-SPECIFIC THYMINE DNA GLYCOSYLASE"/>
    <property type="match status" value="1"/>
</dbReference>
<dbReference type="GO" id="GO:0004844">
    <property type="term" value="F:uracil DNA N-glycosylase activity"/>
    <property type="evidence" value="ECO:0007669"/>
    <property type="project" value="TreeGrafter"/>
</dbReference>
<protein>
    <submittedName>
        <fullName evidence="5">G:T/U mismatch-specific DNA glycosylase</fullName>
        <ecNumber evidence="5">3.2.2.-</ecNumber>
    </submittedName>
</protein>
<dbReference type="RefSeq" id="WP_121988496.1">
    <property type="nucleotide sequence ID" value="NZ_OUNR01000001.1"/>
</dbReference>
<dbReference type="SUPFAM" id="SSF52141">
    <property type="entry name" value="Uracil-DNA glycosylase-like"/>
    <property type="match status" value="1"/>
</dbReference>
<evidence type="ECO:0000256" key="2">
    <source>
        <dbReference type="ARBA" id="ARBA00022801"/>
    </source>
</evidence>
<dbReference type="InParanoid" id="A0A330L2W0"/>
<keyword evidence="1" id="KW-0227">DNA damage</keyword>
<dbReference type="PANTHER" id="PTHR12159">
    <property type="entry name" value="G/T AND G/U MISMATCH-SPECIFIC DNA GLYCOSYLASE"/>
    <property type="match status" value="1"/>
</dbReference>
<dbReference type="InterPro" id="IPR005122">
    <property type="entry name" value="Uracil-DNA_glycosylase-like"/>
</dbReference>
<keyword evidence="2 5" id="KW-0378">Hydrolase</keyword>
<dbReference type="CDD" id="cd10028">
    <property type="entry name" value="UDG-F2_TDG_MUG"/>
    <property type="match status" value="1"/>
</dbReference>
<evidence type="ECO:0000256" key="3">
    <source>
        <dbReference type="ARBA" id="ARBA00023204"/>
    </source>
</evidence>
<dbReference type="InterPro" id="IPR015637">
    <property type="entry name" value="MUG/TDG"/>
</dbReference>
<evidence type="ECO:0000313" key="6">
    <source>
        <dbReference type="Proteomes" id="UP000248168"/>
    </source>
</evidence>
<dbReference type="AlphaFoldDB" id="A0A330L2W0"/>
<keyword evidence="6" id="KW-1185">Reference proteome</keyword>
<dbReference type="SMART" id="SM00986">
    <property type="entry name" value="UDG"/>
    <property type="match status" value="1"/>
</dbReference>
<dbReference type="EC" id="3.2.2.-" evidence="5"/>
<proteinExistence type="predicted"/>
<sequence length="182" mass="20142">MGREARLSDRIQPGVRVLFVGINPGLRSAQMGHHFAGPSNRFWKLLHESRLVTEPLTYKEDIRLPEWGLGLTNIVGRPSRGIDSLSPQKYRGGMAALTRKVRRYRPRIVALLGITIYRIMYGAERDLPARIPLGPTGSDIAGVPIFLLPNPSGRNAHYGYGEMLAAFRALQLLAGQSTVSDL</sequence>
<evidence type="ECO:0000259" key="4">
    <source>
        <dbReference type="SMART" id="SM00986"/>
    </source>
</evidence>